<protein>
    <submittedName>
        <fullName evidence="1">Uncharacterized protein</fullName>
    </submittedName>
</protein>
<accession>A0A1C7MWA9</accession>
<name>A0A1C7MWA9_9FUNG</name>
<dbReference type="EMBL" id="LUGH01001817">
    <property type="protein sequence ID" value="OBZ80709.1"/>
    <property type="molecule type" value="Genomic_DNA"/>
</dbReference>
<dbReference type="Proteomes" id="UP000093000">
    <property type="component" value="Unassembled WGS sequence"/>
</dbReference>
<comment type="caution">
    <text evidence="1">The sequence shown here is derived from an EMBL/GenBank/DDBJ whole genome shotgun (WGS) entry which is preliminary data.</text>
</comment>
<feature type="non-terminal residue" evidence="1">
    <location>
        <position position="27"/>
    </location>
</feature>
<evidence type="ECO:0000313" key="1">
    <source>
        <dbReference type="EMBL" id="OBZ80709.1"/>
    </source>
</evidence>
<sequence>MKDISEFDLDDDEVVHNAYGQHVRSGK</sequence>
<evidence type="ECO:0000313" key="2">
    <source>
        <dbReference type="Proteomes" id="UP000093000"/>
    </source>
</evidence>
<keyword evidence="2" id="KW-1185">Reference proteome</keyword>
<dbReference type="AlphaFoldDB" id="A0A1C7MWA9"/>
<organism evidence="1 2">
    <name type="scientific">Choanephora cucurbitarum</name>
    <dbReference type="NCBI Taxonomy" id="101091"/>
    <lineage>
        <taxon>Eukaryota</taxon>
        <taxon>Fungi</taxon>
        <taxon>Fungi incertae sedis</taxon>
        <taxon>Mucoromycota</taxon>
        <taxon>Mucoromycotina</taxon>
        <taxon>Mucoromycetes</taxon>
        <taxon>Mucorales</taxon>
        <taxon>Mucorineae</taxon>
        <taxon>Choanephoraceae</taxon>
        <taxon>Choanephoroideae</taxon>
        <taxon>Choanephora</taxon>
    </lineage>
</organism>
<proteinExistence type="predicted"/>
<dbReference type="InParanoid" id="A0A1C7MWA9"/>
<gene>
    <name evidence="1" type="ORF">A0J61_11242</name>
</gene>
<reference evidence="1 2" key="1">
    <citation type="submission" date="2016-03" db="EMBL/GenBank/DDBJ databases">
        <title>Choanephora cucurbitarum.</title>
        <authorList>
            <person name="Min B."/>
            <person name="Park H."/>
            <person name="Park J.-H."/>
            <person name="Shin H.-D."/>
            <person name="Choi I.-G."/>
        </authorList>
    </citation>
    <scope>NUCLEOTIDE SEQUENCE [LARGE SCALE GENOMIC DNA]</scope>
    <source>
        <strain evidence="1 2">KUS-F28377</strain>
    </source>
</reference>